<evidence type="ECO:0000313" key="3">
    <source>
        <dbReference type="EMBL" id="PWN55850.1"/>
    </source>
</evidence>
<proteinExistence type="predicted"/>
<dbReference type="Pfam" id="PF01928">
    <property type="entry name" value="CYTH"/>
    <property type="match status" value="1"/>
</dbReference>
<evidence type="ECO:0000313" key="4">
    <source>
        <dbReference type="Proteomes" id="UP000251800"/>
    </source>
</evidence>
<dbReference type="InterPro" id="IPR033469">
    <property type="entry name" value="CYTH-like_dom_sf"/>
</dbReference>
<dbReference type="AlphaFoldDB" id="A0A363UK92"/>
<dbReference type="PIRSF" id="PIRSF016487">
    <property type="entry name" value="CYTH_UCP016487"/>
    <property type="match status" value="1"/>
</dbReference>
<dbReference type="PANTHER" id="PTHR40114">
    <property type="entry name" value="SLR0698 PROTEIN"/>
    <property type="match status" value="1"/>
</dbReference>
<accession>A0A363UK92</accession>
<dbReference type="RefSeq" id="WP_109720460.1">
    <property type="nucleotide sequence ID" value="NZ_QEQK01000008.1"/>
</dbReference>
<dbReference type="InterPro" id="IPR012042">
    <property type="entry name" value="NeuTTM/CthTTM-like"/>
</dbReference>
<sequence>MAIEIERKFLVCGEGWRDQVRHSSPMAQAYLNDAGRASVRVRIEAEQATLNIKQAVAGAQRLEFEYPIPLVDAQQLIAELGGGRIEKQRHRVPVGEQVWEIDEFFGDNAGLIVAEIELPSLQATFERPGWLGDEVTEDSRYYNHALAQHPYKDWAAS</sequence>
<feature type="domain" description="CYTH" evidence="2">
    <location>
        <begin position="2"/>
        <end position="148"/>
    </location>
</feature>
<dbReference type="PROSITE" id="PS51707">
    <property type="entry name" value="CYTH"/>
    <property type="match status" value="1"/>
</dbReference>
<name>A0A363UK92_9GAMM</name>
<organism evidence="3 4">
    <name type="scientific">Abyssibacter profundi</name>
    <dbReference type="NCBI Taxonomy" id="2182787"/>
    <lineage>
        <taxon>Bacteria</taxon>
        <taxon>Pseudomonadati</taxon>
        <taxon>Pseudomonadota</taxon>
        <taxon>Gammaproteobacteria</taxon>
        <taxon>Chromatiales</taxon>
        <taxon>Oceanococcaceae</taxon>
        <taxon>Abyssibacter</taxon>
    </lineage>
</organism>
<dbReference type="PANTHER" id="PTHR40114:SF1">
    <property type="entry name" value="SLR0698 PROTEIN"/>
    <property type="match status" value="1"/>
</dbReference>
<gene>
    <name evidence="3" type="ORF">DEH80_10565</name>
</gene>
<dbReference type="Proteomes" id="UP000251800">
    <property type="component" value="Unassembled WGS sequence"/>
</dbReference>
<keyword evidence="4" id="KW-1185">Reference proteome</keyword>
<dbReference type="SMART" id="SM01118">
    <property type="entry name" value="CYTH"/>
    <property type="match status" value="1"/>
</dbReference>
<dbReference type="EMBL" id="QEQK01000008">
    <property type="protein sequence ID" value="PWN55850.1"/>
    <property type="molecule type" value="Genomic_DNA"/>
</dbReference>
<dbReference type="SUPFAM" id="SSF55154">
    <property type="entry name" value="CYTH-like phosphatases"/>
    <property type="match status" value="1"/>
</dbReference>
<dbReference type="OrthoDB" id="9805588at2"/>
<evidence type="ECO:0000256" key="1">
    <source>
        <dbReference type="PIRSR" id="PIRSR016487-1"/>
    </source>
</evidence>
<evidence type="ECO:0000259" key="2">
    <source>
        <dbReference type="PROSITE" id="PS51707"/>
    </source>
</evidence>
<feature type="active site" description="Proton acceptor" evidence="1">
    <location>
        <position position="30"/>
    </location>
</feature>
<comment type="caution">
    <text evidence="3">The sequence shown here is derived from an EMBL/GenBank/DDBJ whole genome shotgun (WGS) entry which is preliminary data.</text>
</comment>
<protein>
    <submittedName>
        <fullName evidence="3">CYTH domain protein</fullName>
    </submittedName>
</protein>
<dbReference type="InterPro" id="IPR023577">
    <property type="entry name" value="CYTH_domain"/>
</dbReference>
<dbReference type="Gene3D" id="2.40.320.10">
    <property type="entry name" value="Hypothetical Protein Pfu-838710-001"/>
    <property type="match status" value="1"/>
</dbReference>
<reference evidence="3 4" key="1">
    <citation type="submission" date="2018-05" db="EMBL/GenBank/DDBJ databases">
        <title>Abyssibacter profundi OUC007T gen. nov., sp. nov, a marine bacterium isolated from seawater of the Mariana Trench.</title>
        <authorList>
            <person name="Zhou S."/>
        </authorList>
    </citation>
    <scope>NUCLEOTIDE SEQUENCE [LARGE SCALE GENOMIC DNA]</scope>
    <source>
        <strain evidence="3 4">OUC007</strain>
    </source>
</reference>
<dbReference type="CDD" id="cd07891">
    <property type="entry name" value="CYTH-like_CthTTM-like_1"/>
    <property type="match status" value="1"/>
</dbReference>